<evidence type="ECO:0000313" key="8">
    <source>
        <dbReference type="EMBL" id="MDQ9172125.1"/>
    </source>
</evidence>
<proteinExistence type="predicted"/>
<keyword evidence="5 6" id="KW-0472">Membrane</keyword>
<feature type="transmembrane region" description="Helical" evidence="6">
    <location>
        <begin position="158"/>
        <end position="178"/>
    </location>
</feature>
<name>A0ABU1BSX9_9BURK</name>
<dbReference type="EMBL" id="JAUYVH010000016">
    <property type="protein sequence ID" value="MDQ9172125.1"/>
    <property type="molecule type" value="Genomic_DNA"/>
</dbReference>
<evidence type="ECO:0000256" key="1">
    <source>
        <dbReference type="ARBA" id="ARBA00004651"/>
    </source>
</evidence>
<feature type="transmembrane region" description="Helical" evidence="6">
    <location>
        <begin position="270"/>
        <end position="295"/>
    </location>
</feature>
<keyword evidence="9" id="KW-1185">Reference proteome</keyword>
<sequence>MIVTAAKRLRNSLCLLACAIAIAPRALAHAGEGHPAGAPSWNTDPWIIGGMLLASALYARGLRALWNKAGAGAGVPTWRSLCYAGGMAALFVALLSPVDTLGGDLFAMHMVQHELLMLIAAPLLVMGQPLVVYLWAFRSGPRKRIGQWSNMPAVRTTWNALTMPLPAWLLHALILWGWHFPALFQAGLVSDAVHTVQHLSFLVSALLFWAALIGTSAQLRAGSAVLYILTTLIHTGMLGALLTFSTKVWYPVYEGRTEAWGLSVLEDQQLGGLIMWVPAGFVLLLAGMLVAAKLIMPGWFSAQRAQQGGS</sequence>
<evidence type="ECO:0000256" key="6">
    <source>
        <dbReference type="SAM" id="Phobius"/>
    </source>
</evidence>
<gene>
    <name evidence="8" type="ORF">Q8A64_17065</name>
</gene>
<dbReference type="InterPro" id="IPR019108">
    <property type="entry name" value="Caa3_assmbl_CtaG-rel"/>
</dbReference>
<evidence type="ECO:0000313" key="9">
    <source>
        <dbReference type="Proteomes" id="UP001225596"/>
    </source>
</evidence>
<feature type="transmembrane region" description="Helical" evidence="6">
    <location>
        <begin position="46"/>
        <end position="66"/>
    </location>
</feature>
<dbReference type="Proteomes" id="UP001225596">
    <property type="component" value="Unassembled WGS sequence"/>
</dbReference>
<dbReference type="RefSeq" id="WP_338438125.1">
    <property type="nucleotide sequence ID" value="NZ_JAUYVH010000016.1"/>
</dbReference>
<feature type="chain" id="PRO_5047493655" evidence="7">
    <location>
        <begin position="31"/>
        <end position="310"/>
    </location>
</feature>
<feature type="transmembrane region" description="Helical" evidence="6">
    <location>
        <begin position="198"/>
        <end position="217"/>
    </location>
</feature>
<keyword evidence="4 6" id="KW-1133">Transmembrane helix</keyword>
<comment type="subcellular location">
    <subcellularLocation>
        <location evidence="1">Cell membrane</location>
        <topology evidence="1">Multi-pass membrane protein</topology>
    </subcellularLocation>
</comment>
<evidence type="ECO:0000256" key="3">
    <source>
        <dbReference type="ARBA" id="ARBA00022692"/>
    </source>
</evidence>
<evidence type="ECO:0000256" key="2">
    <source>
        <dbReference type="ARBA" id="ARBA00022475"/>
    </source>
</evidence>
<reference evidence="8 9" key="1">
    <citation type="submission" date="2023-08" db="EMBL/GenBank/DDBJ databases">
        <title>Oxalobacteraceae gen .nov., isolated from river sludge outside the plant.</title>
        <authorList>
            <person name="Zhao S.Y."/>
        </authorList>
    </citation>
    <scope>NUCLEOTIDE SEQUENCE [LARGE SCALE GENOMIC DNA]</scope>
    <source>
        <strain evidence="8 9">R-40</strain>
    </source>
</reference>
<keyword evidence="7" id="KW-0732">Signal</keyword>
<feature type="transmembrane region" description="Helical" evidence="6">
    <location>
        <begin position="78"/>
        <end position="95"/>
    </location>
</feature>
<keyword evidence="2" id="KW-1003">Cell membrane</keyword>
<keyword evidence="3 6" id="KW-0812">Transmembrane</keyword>
<evidence type="ECO:0000256" key="4">
    <source>
        <dbReference type="ARBA" id="ARBA00022989"/>
    </source>
</evidence>
<organism evidence="8 9">
    <name type="scientific">Keguizhuia sedimenti</name>
    <dbReference type="NCBI Taxonomy" id="3064264"/>
    <lineage>
        <taxon>Bacteria</taxon>
        <taxon>Pseudomonadati</taxon>
        <taxon>Pseudomonadota</taxon>
        <taxon>Betaproteobacteria</taxon>
        <taxon>Burkholderiales</taxon>
        <taxon>Oxalobacteraceae</taxon>
        <taxon>Keguizhuia</taxon>
    </lineage>
</organism>
<dbReference type="Pfam" id="PF09678">
    <property type="entry name" value="Caa3_CtaG"/>
    <property type="match status" value="1"/>
</dbReference>
<feature type="transmembrane region" description="Helical" evidence="6">
    <location>
        <begin position="224"/>
        <end position="250"/>
    </location>
</feature>
<feature type="signal peptide" evidence="7">
    <location>
        <begin position="1"/>
        <end position="30"/>
    </location>
</feature>
<accession>A0ABU1BSX9</accession>
<protein>
    <submittedName>
        <fullName evidence="8">Cytochrome c oxidase assembly protein</fullName>
    </submittedName>
</protein>
<evidence type="ECO:0000256" key="5">
    <source>
        <dbReference type="ARBA" id="ARBA00023136"/>
    </source>
</evidence>
<evidence type="ECO:0000256" key="7">
    <source>
        <dbReference type="SAM" id="SignalP"/>
    </source>
</evidence>
<comment type="caution">
    <text evidence="8">The sequence shown here is derived from an EMBL/GenBank/DDBJ whole genome shotgun (WGS) entry which is preliminary data.</text>
</comment>
<feature type="transmembrane region" description="Helical" evidence="6">
    <location>
        <begin position="115"/>
        <end position="137"/>
    </location>
</feature>